<organism evidence="7 8">
    <name type="scientific">Streptomyces pluripotens</name>
    <dbReference type="NCBI Taxonomy" id="1355015"/>
    <lineage>
        <taxon>Bacteria</taxon>
        <taxon>Bacillati</taxon>
        <taxon>Actinomycetota</taxon>
        <taxon>Actinomycetes</taxon>
        <taxon>Kitasatosporales</taxon>
        <taxon>Streptomycetaceae</taxon>
        <taxon>Streptomyces</taxon>
    </lineage>
</organism>
<keyword evidence="4" id="KW-0479">Metal-binding</keyword>
<dbReference type="Gene3D" id="1.10.600.10">
    <property type="entry name" value="Farnesyl Diphosphate Synthase"/>
    <property type="match status" value="1"/>
</dbReference>
<evidence type="ECO:0000313" key="8">
    <source>
        <dbReference type="Proteomes" id="UP000031501"/>
    </source>
</evidence>
<evidence type="ECO:0000256" key="1">
    <source>
        <dbReference type="ARBA" id="ARBA00001946"/>
    </source>
</evidence>
<dbReference type="CDD" id="cd00685">
    <property type="entry name" value="Trans_IPPS_HT"/>
    <property type="match status" value="1"/>
</dbReference>
<dbReference type="STRING" id="1355015.LK06_029320"/>
<dbReference type="Pfam" id="PF00348">
    <property type="entry name" value="polyprenyl_synt"/>
    <property type="match status" value="1"/>
</dbReference>
<evidence type="ECO:0000256" key="3">
    <source>
        <dbReference type="ARBA" id="ARBA00022679"/>
    </source>
</evidence>
<keyword evidence="8" id="KW-1185">Reference proteome</keyword>
<dbReference type="PROSITE" id="PS00723">
    <property type="entry name" value="POLYPRENYL_SYNTHASE_1"/>
    <property type="match status" value="1"/>
</dbReference>
<sequence length="359" mass="38649">MTHTPAAPEPDLTGFRQAVDACLDRFLDRKAHTAAADELPPEIIDILRDFLFRGGKRLRPLLCACGWSAGAGGGETTRLVSVAAAMEMFHAFALIHDDVMDRSATRRGRPTVHRALATHHGAHRSQTAAERLGASAAVLVGDLALVWSDELLSTHLSPEQLPAVRPYVDAMRTEVMYGQYLDLLNTGQLTGDIETPLQVIRYKTAKYTIERPLHIGAALAGAGPAVLDACTAFALPLGEAFQLRDDLLGVFGTPEQTGKPVLDDLRDGKHTVLIALALTRANPHQDTILRTLLGSPDLDENGAARIRAILDSTGAHADTEHMIHTRYQQALTALDRAPFPATATAALRQIAHAATTRTA</sequence>
<dbReference type="AlphaFoldDB" id="A0A221P5W7"/>
<comment type="cofactor">
    <cofactor evidence="1">
        <name>Mg(2+)</name>
        <dbReference type="ChEBI" id="CHEBI:18420"/>
    </cofactor>
</comment>
<proteinExistence type="inferred from homology"/>
<gene>
    <name evidence="7" type="ORF">LK07_30500</name>
</gene>
<dbReference type="SFLD" id="SFLDS00005">
    <property type="entry name" value="Isoprenoid_Synthase_Type_I"/>
    <property type="match status" value="1"/>
</dbReference>
<keyword evidence="3 6" id="KW-0808">Transferase</keyword>
<dbReference type="InterPro" id="IPR008949">
    <property type="entry name" value="Isoprenoid_synthase_dom_sf"/>
</dbReference>
<dbReference type="RefSeq" id="WP_043432156.1">
    <property type="nucleotide sequence ID" value="NZ_CP021080.1"/>
</dbReference>
<evidence type="ECO:0000256" key="6">
    <source>
        <dbReference type="RuleBase" id="RU004466"/>
    </source>
</evidence>
<dbReference type="InterPro" id="IPR000092">
    <property type="entry name" value="Polyprenyl_synt"/>
</dbReference>
<evidence type="ECO:0000256" key="4">
    <source>
        <dbReference type="ARBA" id="ARBA00022723"/>
    </source>
</evidence>
<dbReference type="KEGG" id="splu:LK06_029320"/>
<dbReference type="Proteomes" id="UP000031501">
    <property type="component" value="Chromosome"/>
</dbReference>
<comment type="similarity">
    <text evidence="2 6">Belongs to the FPP/GGPP synthase family.</text>
</comment>
<dbReference type="SUPFAM" id="SSF48576">
    <property type="entry name" value="Terpenoid synthases"/>
    <property type="match status" value="1"/>
</dbReference>
<evidence type="ECO:0000313" key="7">
    <source>
        <dbReference type="EMBL" id="ASN27651.1"/>
    </source>
</evidence>
<dbReference type="PANTHER" id="PTHR12001:SF85">
    <property type="entry name" value="SHORT CHAIN ISOPRENYL DIPHOSPHATE SYNTHASE"/>
    <property type="match status" value="1"/>
</dbReference>
<dbReference type="PANTHER" id="PTHR12001">
    <property type="entry name" value="GERANYLGERANYL PYROPHOSPHATE SYNTHASE"/>
    <property type="match status" value="1"/>
</dbReference>
<dbReference type="GO" id="GO:0008299">
    <property type="term" value="P:isoprenoid biosynthetic process"/>
    <property type="evidence" value="ECO:0007669"/>
    <property type="project" value="InterPro"/>
</dbReference>
<keyword evidence="5" id="KW-0460">Magnesium</keyword>
<evidence type="ECO:0000256" key="2">
    <source>
        <dbReference type="ARBA" id="ARBA00006706"/>
    </source>
</evidence>
<dbReference type="SFLD" id="SFLDG01017">
    <property type="entry name" value="Polyprenyl_Transferase_Like"/>
    <property type="match status" value="1"/>
</dbReference>
<evidence type="ECO:0000256" key="5">
    <source>
        <dbReference type="ARBA" id="ARBA00022842"/>
    </source>
</evidence>
<name>A0A221P5W7_9ACTN</name>
<dbReference type="PROSITE" id="PS00444">
    <property type="entry name" value="POLYPRENYL_SYNTHASE_2"/>
    <property type="match status" value="1"/>
</dbReference>
<dbReference type="InterPro" id="IPR033749">
    <property type="entry name" value="Polyprenyl_synt_CS"/>
</dbReference>
<accession>A0A221P5W7</accession>
<dbReference type="EMBL" id="CP022433">
    <property type="protein sequence ID" value="ASN27651.1"/>
    <property type="molecule type" value="Genomic_DNA"/>
</dbReference>
<dbReference type="OrthoDB" id="4497239at2"/>
<dbReference type="GO" id="GO:0004659">
    <property type="term" value="F:prenyltransferase activity"/>
    <property type="evidence" value="ECO:0007669"/>
    <property type="project" value="InterPro"/>
</dbReference>
<reference evidence="7 8" key="1">
    <citation type="submission" date="2017-07" db="EMBL/GenBank/DDBJ databases">
        <title>Genome sequence of Streptomyces pluripotens MUSC 137T.</title>
        <authorList>
            <person name="Ser H.-L."/>
            <person name="Lee L.-H."/>
        </authorList>
    </citation>
    <scope>NUCLEOTIDE SEQUENCE [LARGE SCALE GENOMIC DNA]</scope>
    <source>
        <strain evidence="7 8">MUSC 137</strain>
    </source>
</reference>
<dbReference type="GO" id="GO:0046872">
    <property type="term" value="F:metal ion binding"/>
    <property type="evidence" value="ECO:0007669"/>
    <property type="project" value="UniProtKB-KW"/>
</dbReference>
<protein>
    <submittedName>
        <fullName evidence="7">Geranylgeranyl diphosphate synthase</fullName>
    </submittedName>
</protein>